<dbReference type="Gene3D" id="1.10.10.410">
    <property type="match status" value="1"/>
</dbReference>
<organism evidence="1 2">
    <name type="scientific">Neptuniibacter caesariensis</name>
    <dbReference type="NCBI Taxonomy" id="207954"/>
    <lineage>
        <taxon>Bacteria</taxon>
        <taxon>Pseudomonadati</taxon>
        <taxon>Pseudomonadota</taxon>
        <taxon>Gammaproteobacteria</taxon>
        <taxon>Oceanospirillales</taxon>
        <taxon>Oceanospirillaceae</taxon>
        <taxon>Neptuniibacter</taxon>
    </lineage>
</organism>
<evidence type="ECO:0000313" key="1">
    <source>
        <dbReference type="EMBL" id="PIE24860.1"/>
    </source>
</evidence>
<dbReference type="PANTHER" id="PTHR28055">
    <property type="entry name" value="ALTERED INHERITANCE OF MITOCHONDRIA PROTEIN 41, MITOCHONDRIAL"/>
    <property type="match status" value="1"/>
</dbReference>
<dbReference type="GO" id="GO:0016884">
    <property type="term" value="F:carbon-nitrogen ligase activity, with glutamine as amido-N-donor"/>
    <property type="evidence" value="ECO:0007669"/>
    <property type="project" value="InterPro"/>
</dbReference>
<comment type="caution">
    <text evidence="1">The sequence shown here is derived from an EMBL/GenBank/DDBJ whole genome shotgun (WGS) entry which is preliminary data.</text>
</comment>
<dbReference type="STRING" id="207954.MED92_16615"/>
<evidence type="ECO:0000313" key="2">
    <source>
        <dbReference type="Proteomes" id="UP000243469"/>
    </source>
</evidence>
<dbReference type="SUPFAM" id="SSF89095">
    <property type="entry name" value="GatB/YqeY motif"/>
    <property type="match status" value="1"/>
</dbReference>
<dbReference type="PANTHER" id="PTHR28055:SF1">
    <property type="entry name" value="ALTERED INHERITANCE OF MITOCHONDRIA PROTEIN 41, MITOCHONDRIAL"/>
    <property type="match status" value="1"/>
</dbReference>
<dbReference type="AlphaFoldDB" id="A0A2G6JNQ4"/>
<dbReference type="Proteomes" id="UP000243469">
    <property type="component" value="Unassembled WGS sequence"/>
</dbReference>
<name>A0A2G6JNQ4_NEPCE</name>
<dbReference type="Gene3D" id="1.10.1510.10">
    <property type="entry name" value="Uncharacterised protein YqeY/AIM41 PF09424, N-terminal domain"/>
    <property type="match status" value="1"/>
</dbReference>
<dbReference type="Pfam" id="PF09424">
    <property type="entry name" value="YqeY"/>
    <property type="match status" value="1"/>
</dbReference>
<dbReference type="InterPro" id="IPR019004">
    <property type="entry name" value="YqeY/Aim41"/>
</dbReference>
<dbReference type="InterPro" id="IPR003789">
    <property type="entry name" value="Asn/Gln_tRNA_amidoTrase-B-like"/>
</dbReference>
<gene>
    <name evidence="1" type="ORF">CSA60_02590</name>
</gene>
<keyword evidence="1" id="KW-0808">Transferase</keyword>
<dbReference type="InterPro" id="IPR023168">
    <property type="entry name" value="GatB_Yqey_C_2"/>
</dbReference>
<accession>A0A2G6JNQ4</accession>
<dbReference type="EMBL" id="PDSH01000015">
    <property type="protein sequence ID" value="PIE24860.1"/>
    <property type="molecule type" value="Genomic_DNA"/>
</dbReference>
<dbReference type="InterPro" id="IPR042184">
    <property type="entry name" value="YqeY/Aim41_N"/>
</dbReference>
<reference evidence="1 2" key="1">
    <citation type="submission" date="2017-10" db="EMBL/GenBank/DDBJ databases">
        <title>Novel microbial diversity and functional potential in the marine mammal oral microbiome.</title>
        <authorList>
            <person name="Dudek N.K."/>
            <person name="Sun C.L."/>
            <person name="Burstein D."/>
            <person name="Kantor R.S."/>
            <person name="Aliaga Goltsman D.S."/>
            <person name="Bik E.M."/>
            <person name="Thomas B.C."/>
            <person name="Banfield J.F."/>
            <person name="Relman D.A."/>
        </authorList>
    </citation>
    <scope>NUCLEOTIDE SEQUENCE [LARGE SCALE GENOMIC DNA]</scope>
    <source>
        <strain evidence="1">DOLJORAL78_47_21</strain>
    </source>
</reference>
<dbReference type="GO" id="GO:0016740">
    <property type="term" value="F:transferase activity"/>
    <property type="evidence" value="ECO:0007669"/>
    <property type="project" value="UniProtKB-KW"/>
</dbReference>
<proteinExistence type="predicted"/>
<protein>
    <submittedName>
        <fullName evidence="1">Glutamyl-tRNA amidotransferase</fullName>
    </submittedName>
</protein>
<sequence length="149" mass="16745">MSELKQQITTEMKAAMRAKDKVRLATIRMILAELKRIEVDERIELDDTRVLAVLDKMSKQRRDSIAQFEEAARMDLADAERQELEVIKTFLPQPLTDEEVADLVKQAAEQSGAQSMQDMGKVMGILKPQIQGRADMGTVSKLVKSQLSG</sequence>